<dbReference type="AlphaFoldDB" id="Q2IFF0"/>
<name>Q2IFF0_ANADE</name>
<gene>
    <name evidence="1" type="ordered locus">Adeh_3545</name>
</gene>
<accession>Q2IFF0</accession>
<dbReference type="KEGG" id="ade:Adeh_3545"/>
<organism evidence="1 2">
    <name type="scientific">Anaeromyxobacter dehalogenans (strain 2CP-C)</name>
    <dbReference type="NCBI Taxonomy" id="290397"/>
    <lineage>
        <taxon>Bacteria</taxon>
        <taxon>Pseudomonadati</taxon>
        <taxon>Myxococcota</taxon>
        <taxon>Myxococcia</taxon>
        <taxon>Myxococcales</taxon>
        <taxon>Cystobacterineae</taxon>
        <taxon>Anaeromyxobacteraceae</taxon>
        <taxon>Anaeromyxobacter</taxon>
    </lineage>
</organism>
<dbReference type="EMBL" id="CP000251">
    <property type="protein sequence ID" value="ABC83311.1"/>
    <property type="molecule type" value="Genomic_DNA"/>
</dbReference>
<protein>
    <submittedName>
        <fullName evidence="1">Uncharacterized protein</fullName>
    </submittedName>
</protein>
<sequence>MLTMLPSRSEPLYGKRASRLGFSARLTQRFTCLGRTFRLAVKAVRDAEVGSARMERGWLEVRVGQELRTRHRAGAVRKALVAWYRDRVGARLPSRPERFAMALDLFAPPAHPARSGAALWGLQREARCAHQLANRPSSDEYVW</sequence>
<reference evidence="1 2" key="1">
    <citation type="submission" date="2006-01" db="EMBL/GenBank/DDBJ databases">
        <title>Complete sequence of Anaeromyxobacter dehalogenans 2CP-C.</title>
        <authorList>
            <consortium name="US DOE Joint Genome Institute"/>
            <person name="Copeland A."/>
            <person name="Lucas S."/>
            <person name="Lapidus A."/>
            <person name="Barry K."/>
            <person name="Detter J.C."/>
            <person name="Glavina T."/>
            <person name="Hammon N."/>
            <person name="Israni S."/>
            <person name="Pitluck S."/>
            <person name="Brettin T."/>
            <person name="Bruce D."/>
            <person name="Han C."/>
            <person name="Tapia R."/>
            <person name="Gilna P."/>
            <person name="Kiss H."/>
            <person name="Schmutz J."/>
            <person name="Larimer F."/>
            <person name="Land M."/>
            <person name="Kyrpides N."/>
            <person name="Anderson I."/>
            <person name="Sanford R.A."/>
            <person name="Ritalahti K.M."/>
            <person name="Thomas H.S."/>
            <person name="Kirby J.R."/>
            <person name="Zhulin I.B."/>
            <person name="Loeffler F.E."/>
            <person name="Richardson P."/>
        </authorList>
    </citation>
    <scope>NUCLEOTIDE SEQUENCE [LARGE SCALE GENOMIC DNA]</scope>
    <source>
        <strain evidence="1 2">2CP-C</strain>
    </source>
</reference>
<evidence type="ECO:0000313" key="1">
    <source>
        <dbReference type="EMBL" id="ABC83311.1"/>
    </source>
</evidence>
<dbReference type="HOGENOM" id="CLU_1802048_0_0_7"/>
<proteinExistence type="predicted"/>
<evidence type="ECO:0000313" key="2">
    <source>
        <dbReference type="Proteomes" id="UP000001935"/>
    </source>
</evidence>
<dbReference type="Proteomes" id="UP000001935">
    <property type="component" value="Chromosome"/>
</dbReference>